<organism evidence="1 2">
    <name type="scientific">Eiseniibacteriota bacterium</name>
    <dbReference type="NCBI Taxonomy" id="2212470"/>
    <lineage>
        <taxon>Bacteria</taxon>
        <taxon>Candidatus Eiseniibacteriota</taxon>
    </lineage>
</organism>
<sequence length="425" mass="47916">ADAQLFNDASQVVLVRDEDRTVITMASDYQGEPEEFALVVPVPSILQEGQIHVTEQSILDHLDAYTSPRLVEYFDSDPCQTEFEALGSMRFADGAAAPAPTALMEVADEELGVTIEAKYTVGEYDILILSAEESDGLETWLRRNDYQIPHGASSVLGSYIKQNMKFFVAKVNLGEKDALGVQNLRPIQVAFESPKFMLPLRLGTVNSRGTQEMFVYALTRTGRVESVNYRTVRLPSDVEIPEYVEEDFGGFYKAMFDEQWTTEGRNVVFLEYAWDMSWCDPCAADPLSTSQLRELGAYWVEGDGRTGGNGGGRGIAPPQGPQNVFVTRLHVRYDAKSFPEDLVFRETGDRGNYQGRYILRHPWTGRADCDAARDYFDELRRRQHREAETLASLTGWELSDILRDMEIPNPGPGDKGSPWWKTMWK</sequence>
<dbReference type="Pfam" id="PF10092">
    <property type="entry name" value="DUF2330"/>
    <property type="match status" value="1"/>
</dbReference>
<proteinExistence type="predicted"/>
<gene>
    <name evidence="1" type="ORF">KDA27_18835</name>
</gene>
<protein>
    <submittedName>
        <fullName evidence="1">DUF2330 domain-containing protein</fullName>
    </submittedName>
</protein>
<dbReference type="AlphaFoldDB" id="A0A956NEE3"/>
<feature type="non-terminal residue" evidence="1">
    <location>
        <position position="1"/>
    </location>
</feature>
<dbReference type="InterPro" id="IPR019283">
    <property type="entry name" value="DUF2330"/>
</dbReference>
<dbReference type="Proteomes" id="UP000739538">
    <property type="component" value="Unassembled WGS sequence"/>
</dbReference>
<accession>A0A956NEE3</accession>
<reference evidence="1" key="2">
    <citation type="journal article" date="2021" name="Microbiome">
        <title>Successional dynamics and alternative stable states in a saline activated sludge microbial community over 9 years.</title>
        <authorList>
            <person name="Wang Y."/>
            <person name="Ye J."/>
            <person name="Ju F."/>
            <person name="Liu L."/>
            <person name="Boyd J.A."/>
            <person name="Deng Y."/>
            <person name="Parks D.H."/>
            <person name="Jiang X."/>
            <person name="Yin X."/>
            <person name="Woodcroft B.J."/>
            <person name="Tyson G.W."/>
            <person name="Hugenholtz P."/>
            <person name="Polz M.F."/>
            <person name="Zhang T."/>
        </authorList>
    </citation>
    <scope>NUCLEOTIDE SEQUENCE</scope>
    <source>
        <strain evidence="1">HKST-UBA02</strain>
    </source>
</reference>
<dbReference type="EMBL" id="JAGQHS010000124">
    <property type="protein sequence ID" value="MCA9757855.1"/>
    <property type="molecule type" value="Genomic_DNA"/>
</dbReference>
<comment type="caution">
    <text evidence="1">The sequence shown here is derived from an EMBL/GenBank/DDBJ whole genome shotgun (WGS) entry which is preliminary data.</text>
</comment>
<dbReference type="PIRSF" id="PIRSF026449">
    <property type="entry name" value="UCP026449"/>
    <property type="match status" value="1"/>
</dbReference>
<dbReference type="InterPro" id="IPR016838">
    <property type="entry name" value="UCP026449"/>
</dbReference>
<reference evidence="1" key="1">
    <citation type="submission" date="2020-04" db="EMBL/GenBank/DDBJ databases">
        <authorList>
            <person name="Zhang T."/>
        </authorList>
    </citation>
    <scope>NUCLEOTIDE SEQUENCE</scope>
    <source>
        <strain evidence="1">HKST-UBA02</strain>
    </source>
</reference>
<name>A0A956NEE3_UNCEI</name>
<evidence type="ECO:0000313" key="1">
    <source>
        <dbReference type="EMBL" id="MCA9757855.1"/>
    </source>
</evidence>
<evidence type="ECO:0000313" key="2">
    <source>
        <dbReference type="Proteomes" id="UP000739538"/>
    </source>
</evidence>